<feature type="region of interest" description="Disordered" evidence="1">
    <location>
        <begin position="56"/>
        <end position="80"/>
    </location>
</feature>
<name>Q141V2_PARXL</name>
<dbReference type="AlphaFoldDB" id="Q141V2"/>
<proteinExistence type="predicted"/>
<accession>Q141V2</accession>
<organism evidence="2 3">
    <name type="scientific">Paraburkholderia xenovorans (strain LB400)</name>
    <dbReference type="NCBI Taxonomy" id="266265"/>
    <lineage>
        <taxon>Bacteria</taxon>
        <taxon>Pseudomonadati</taxon>
        <taxon>Pseudomonadota</taxon>
        <taxon>Betaproteobacteria</taxon>
        <taxon>Burkholderiales</taxon>
        <taxon>Burkholderiaceae</taxon>
        <taxon>Paraburkholderia</taxon>
    </lineage>
</organism>
<gene>
    <name evidence="2" type="ORF">Bxe_A3092</name>
</gene>
<feature type="region of interest" description="Disordered" evidence="1">
    <location>
        <begin position="1"/>
        <end position="21"/>
    </location>
</feature>
<feature type="compositionally biased region" description="Basic residues" evidence="1">
    <location>
        <begin position="62"/>
        <end position="72"/>
    </location>
</feature>
<dbReference type="eggNOG" id="ENOG5030F93">
    <property type="taxonomic scope" value="Bacteria"/>
</dbReference>
<reference evidence="2 3" key="1">
    <citation type="journal article" date="2006" name="Proc. Natl. Acad. Sci. U.S.A.">
        <title>Burkholderia xenovorans LB400 harbors a multi-replicon, 9.73-Mbp genome shaped for versatility.</title>
        <authorList>
            <person name="Chain P.S."/>
            <person name="Denef V.J."/>
            <person name="Konstantinidis K.T."/>
            <person name="Vergez L.M."/>
            <person name="Agullo L."/>
            <person name="Reyes V.L."/>
            <person name="Hauser L."/>
            <person name="Cordova M."/>
            <person name="Gomez L."/>
            <person name="Gonzalez M."/>
            <person name="Land M."/>
            <person name="Lao V."/>
            <person name="Larimer F."/>
            <person name="LiPuma J.J."/>
            <person name="Mahenthiralingam E."/>
            <person name="Malfatti S.A."/>
            <person name="Marx C.J."/>
            <person name="Parnell J.J."/>
            <person name="Ramette A."/>
            <person name="Richardson P."/>
            <person name="Seeger M."/>
            <person name="Smith D."/>
            <person name="Spilker T."/>
            <person name="Sul W.J."/>
            <person name="Tsoi T.V."/>
            <person name="Ulrich L.E."/>
            <person name="Zhulin I.B."/>
            <person name="Tiedje J.M."/>
        </authorList>
    </citation>
    <scope>NUCLEOTIDE SEQUENCE [LARGE SCALE GENOMIC DNA]</scope>
    <source>
        <strain evidence="2 3">LB400</strain>
    </source>
</reference>
<dbReference type="Proteomes" id="UP000001817">
    <property type="component" value="Chromosome 1"/>
</dbReference>
<evidence type="ECO:0000313" key="2">
    <source>
        <dbReference type="EMBL" id="ABE29887.1"/>
    </source>
</evidence>
<dbReference type="STRING" id="266265.Bxe_A3092"/>
<dbReference type="EMBL" id="CP000270">
    <property type="protein sequence ID" value="ABE29887.1"/>
    <property type="molecule type" value="Genomic_DNA"/>
</dbReference>
<dbReference type="KEGG" id="bxe:Bxe_A3092"/>
<sequence>MLVHPVPVRTAMRPTPTRLPDEMLAPACRTLGVEGEPDDALLSPAVRAAVQAAVRAQLHPNPKARRSSQPRRRIGDQTSLAFDDQCVDIKRRAANDIDEE</sequence>
<protein>
    <submittedName>
        <fullName evidence="2">Uncharacterized protein</fullName>
    </submittedName>
</protein>
<evidence type="ECO:0000313" key="3">
    <source>
        <dbReference type="Proteomes" id="UP000001817"/>
    </source>
</evidence>
<evidence type="ECO:0000256" key="1">
    <source>
        <dbReference type="SAM" id="MobiDB-lite"/>
    </source>
</evidence>
<keyword evidence="3" id="KW-1185">Reference proteome</keyword>